<accession>A0A2S2KQ90</accession>
<dbReference type="Proteomes" id="UP000245829">
    <property type="component" value="Unassembled WGS sequence"/>
</dbReference>
<evidence type="ECO:0008006" key="4">
    <source>
        <dbReference type="Google" id="ProtNLM"/>
    </source>
</evidence>
<proteinExistence type="predicted"/>
<gene>
    <name evidence="2" type="ORF">NZNM25_05080</name>
</gene>
<evidence type="ECO:0000313" key="2">
    <source>
        <dbReference type="EMBL" id="GBH33717.1"/>
    </source>
</evidence>
<comment type="caution">
    <text evidence="2">The sequence shown here is derived from an EMBL/GenBank/DDBJ whole genome shotgun (WGS) entry which is preliminary data.</text>
</comment>
<feature type="transmembrane region" description="Helical" evidence="1">
    <location>
        <begin position="6"/>
        <end position="25"/>
    </location>
</feature>
<keyword evidence="1" id="KW-1133">Transmembrane helix</keyword>
<sequence length="148" mass="16075">MLAKSLVIFIVIGVVSGFAYGVYLMDVKNTSQLVFVDGPSISLVTEKFDFKKGESIKIRVVNSGTTPLTFSDTSYGLRITGLSGILMYTPVGVPVISNLEPGDEIVLYWDQIRNDGNVALEGLYKISAKGTDEKGNSVEKSTTVTIWK</sequence>
<evidence type="ECO:0000313" key="3">
    <source>
        <dbReference type="Proteomes" id="UP000245829"/>
    </source>
</evidence>
<keyword evidence="1" id="KW-0472">Membrane</keyword>
<organism evidence="2 3">
    <name type="scientific">Nitrosopumilus zosterae</name>
    <dbReference type="NCBI Taxonomy" id="718286"/>
    <lineage>
        <taxon>Archaea</taxon>
        <taxon>Nitrososphaerota</taxon>
        <taxon>Nitrososphaeria</taxon>
        <taxon>Nitrosopumilales</taxon>
        <taxon>Nitrosopumilaceae</taxon>
        <taxon>Nitrosopumilus</taxon>
    </lineage>
</organism>
<dbReference type="GeneID" id="76209859"/>
<keyword evidence="1" id="KW-0812">Transmembrane</keyword>
<evidence type="ECO:0000256" key="1">
    <source>
        <dbReference type="SAM" id="Phobius"/>
    </source>
</evidence>
<dbReference type="EMBL" id="BGKI01000002">
    <property type="protein sequence ID" value="GBH33717.1"/>
    <property type="molecule type" value="Genomic_DNA"/>
</dbReference>
<protein>
    <recommendedName>
        <fullName evidence="4">Intracellular proteinase inhibitor BsuPI domain-containing protein</fullName>
    </recommendedName>
</protein>
<dbReference type="OrthoDB" id="24807at2157"/>
<reference evidence="2 3" key="1">
    <citation type="submission" date="2018-05" db="EMBL/GenBank/DDBJ databases">
        <title>genome sequencing of Nitrosopumilus sp. NM25.</title>
        <authorList>
            <person name="Mori K."/>
            <person name="Nakagawa T."/>
        </authorList>
    </citation>
    <scope>NUCLEOTIDE SEQUENCE [LARGE SCALE GENOMIC DNA]</scope>
    <source>
        <strain evidence="2 3">NM25</strain>
    </source>
</reference>
<dbReference type="RefSeq" id="WP_109876370.1">
    <property type="nucleotide sequence ID" value="NZ_AP026695.1"/>
</dbReference>
<keyword evidence="3" id="KW-1185">Reference proteome</keyword>
<name>A0A2S2KQ90_9ARCH</name>
<dbReference type="AlphaFoldDB" id="A0A2S2KQ90"/>